<organism evidence="1">
    <name type="scientific">Lepeophtheirus salmonis</name>
    <name type="common">Salmon louse</name>
    <name type="synonym">Caligus salmonis</name>
    <dbReference type="NCBI Taxonomy" id="72036"/>
    <lineage>
        <taxon>Eukaryota</taxon>
        <taxon>Metazoa</taxon>
        <taxon>Ecdysozoa</taxon>
        <taxon>Arthropoda</taxon>
        <taxon>Crustacea</taxon>
        <taxon>Multicrustacea</taxon>
        <taxon>Hexanauplia</taxon>
        <taxon>Copepoda</taxon>
        <taxon>Siphonostomatoida</taxon>
        <taxon>Caligidae</taxon>
        <taxon>Lepeophtheirus</taxon>
    </lineage>
</organism>
<proteinExistence type="predicted"/>
<name>A0A0K2TP93_LEPSM</name>
<evidence type="ECO:0000313" key="1">
    <source>
        <dbReference type="EMBL" id="CDW27809.1"/>
    </source>
</evidence>
<protein>
    <submittedName>
        <fullName evidence="1">Putative LOC100207607 [Hydra vulgaris]</fullName>
    </submittedName>
</protein>
<dbReference type="EMBL" id="HACA01010448">
    <property type="protein sequence ID" value="CDW27809.1"/>
    <property type="molecule type" value="Transcribed_RNA"/>
</dbReference>
<accession>A0A0K2TP93</accession>
<reference evidence="1" key="1">
    <citation type="submission" date="2014-05" db="EMBL/GenBank/DDBJ databases">
        <authorList>
            <person name="Chronopoulou M."/>
        </authorList>
    </citation>
    <scope>NUCLEOTIDE SEQUENCE</scope>
    <source>
        <tissue evidence="1">Whole organism</tissue>
    </source>
</reference>
<dbReference type="AlphaFoldDB" id="A0A0K2TP93"/>
<sequence length="54" mass="6427">MAKQHILTASMKVTRLTNGKRLLNELKSHGGRIIFFFDEKNWTFDRSYNVQNDR</sequence>